<dbReference type="Proteomes" id="UP000004605">
    <property type="component" value="Unassembled WGS sequence"/>
</dbReference>
<protein>
    <submittedName>
        <fullName evidence="1">Uncharacterized protein</fullName>
    </submittedName>
</protein>
<dbReference type="EMBL" id="AFWF01000137">
    <property type="protein sequence ID" value="EGU40100.1"/>
    <property type="molecule type" value="Genomic_DNA"/>
</dbReference>
<evidence type="ECO:0000313" key="2">
    <source>
        <dbReference type="Proteomes" id="UP000004605"/>
    </source>
</evidence>
<comment type="caution">
    <text evidence="1">The sequence shown here is derived from an EMBL/GenBank/DDBJ whole genome shotgun (WGS) entry which is preliminary data.</text>
</comment>
<name>F9S261_9VIBR</name>
<keyword evidence="2" id="KW-1185">Reference proteome</keyword>
<organism evidence="1 2">
    <name type="scientific">Vibrio ichthyoenteri ATCC 700023</name>
    <dbReference type="NCBI Taxonomy" id="870968"/>
    <lineage>
        <taxon>Bacteria</taxon>
        <taxon>Pseudomonadati</taxon>
        <taxon>Pseudomonadota</taxon>
        <taxon>Gammaproteobacteria</taxon>
        <taxon>Vibrionales</taxon>
        <taxon>Vibrionaceae</taxon>
        <taxon>Vibrio</taxon>
    </lineage>
</organism>
<reference evidence="1 2" key="1">
    <citation type="journal article" date="2012" name="Int. J. Syst. Evol. Microbiol.">
        <title>Vibrio caribbeanicus sp. nov., isolated from the marine sponge Scleritoderma cyanea.</title>
        <authorList>
            <person name="Hoffmann M."/>
            <person name="Monday S.R."/>
            <person name="Allard M.W."/>
            <person name="Strain E.A."/>
            <person name="Whittaker P."/>
            <person name="Naum M."/>
            <person name="McCarthy P.J."/>
            <person name="Lopez J.V."/>
            <person name="Fischer M."/>
            <person name="Brown E.W."/>
        </authorList>
    </citation>
    <scope>NUCLEOTIDE SEQUENCE [LARGE SCALE GENOMIC DNA]</scope>
    <source>
        <strain evidence="1 2">ATCC 700023</strain>
    </source>
</reference>
<dbReference type="AlphaFoldDB" id="F9S261"/>
<gene>
    <name evidence="1" type="ORF">VII00023_07544</name>
</gene>
<sequence>MSVSNQHKINDIALAYLNYFMQEKLDEMRVNLQRINNIEKIQSF</sequence>
<accession>F9S261</accession>
<evidence type="ECO:0000313" key="1">
    <source>
        <dbReference type="EMBL" id="EGU40100.1"/>
    </source>
</evidence>
<proteinExistence type="predicted"/>